<organism evidence="2 3">
    <name type="scientific">Hymenobacter persicinus</name>
    <dbReference type="NCBI Taxonomy" id="2025506"/>
    <lineage>
        <taxon>Bacteria</taxon>
        <taxon>Pseudomonadati</taxon>
        <taxon>Bacteroidota</taxon>
        <taxon>Cytophagia</taxon>
        <taxon>Cytophagales</taxon>
        <taxon>Hymenobacteraceae</taxon>
        <taxon>Hymenobacter</taxon>
    </lineage>
</organism>
<sequence length="170" mass="18263">MKPILTVLLLLALVGCQPEKPTTGSQEPAGSVAGPVPPPPSDDSLALAGIYQLQQQAAGERSVGALQLLDSMRCQSDGFVTEALDEAAAEVWNRQFTLTLRYLEQHPKSCLRQSVVRGLSAAMFAADDQTQALAHFHQTSLDSARRAGLSTPEMVFLHQLTAEVNPARLD</sequence>
<evidence type="ECO:0000256" key="1">
    <source>
        <dbReference type="SAM" id="MobiDB-lite"/>
    </source>
</evidence>
<dbReference type="PROSITE" id="PS51257">
    <property type="entry name" value="PROKAR_LIPOPROTEIN"/>
    <property type="match status" value="1"/>
</dbReference>
<dbReference type="AlphaFoldDB" id="A0A4V1ZA78"/>
<evidence type="ECO:0000313" key="3">
    <source>
        <dbReference type="Proteomes" id="UP000294155"/>
    </source>
</evidence>
<accession>A0A4V1ZA78</accession>
<evidence type="ECO:0000313" key="2">
    <source>
        <dbReference type="EMBL" id="RYU74783.1"/>
    </source>
</evidence>
<feature type="region of interest" description="Disordered" evidence="1">
    <location>
        <begin position="20"/>
        <end position="39"/>
    </location>
</feature>
<dbReference type="RefSeq" id="WP_129923113.1">
    <property type="nucleotide sequence ID" value="NZ_SEWE01000075.1"/>
</dbReference>
<dbReference type="EMBL" id="SEWE01000075">
    <property type="protein sequence ID" value="RYU74783.1"/>
    <property type="molecule type" value="Genomic_DNA"/>
</dbReference>
<comment type="caution">
    <text evidence="2">The sequence shown here is derived from an EMBL/GenBank/DDBJ whole genome shotgun (WGS) entry which is preliminary data.</text>
</comment>
<dbReference type="OrthoDB" id="885544at2"/>
<gene>
    <name evidence="2" type="ORF">EWM57_20205</name>
</gene>
<reference evidence="2 3" key="1">
    <citation type="submission" date="2019-02" db="EMBL/GenBank/DDBJ databases">
        <title>Bacterial novel species isolated from soil.</title>
        <authorList>
            <person name="Jung H.-Y."/>
        </authorList>
    </citation>
    <scope>NUCLEOTIDE SEQUENCE [LARGE SCALE GENOMIC DNA]</scope>
    <source>
        <strain evidence="2 3">1-3-3-3</strain>
    </source>
</reference>
<proteinExistence type="predicted"/>
<keyword evidence="3" id="KW-1185">Reference proteome</keyword>
<name>A0A4V1ZA78_9BACT</name>
<protein>
    <submittedName>
        <fullName evidence="2">Uncharacterized protein</fullName>
    </submittedName>
</protein>
<dbReference type="Proteomes" id="UP000294155">
    <property type="component" value="Unassembled WGS sequence"/>
</dbReference>